<protein>
    <submittedName>
        <fullName evidence="2">Multipass membrane protein</fullName>
    </submittedName>
</protein>
<dbReference type="KEGG" id="marh:Mia14_0652"/>
<feature type="transmembrane region" description="Helical" evidence="1">
    <location>
        <begin position="12"/>
        <end position="28"/>
    </location>
</feature>
<keyword evidence="1" id="KW-0812">Transmembrane</keyword>
<organism evidence="2 3">
    <name type="scientific">Candidatus Mancarchaeum acidiphilum</name>
    <dbReference type="NCBI Taxonomy" id="1920749"/>
    <lineage>
        <taxon>Archaea</taxon>
        <taxon>Candidatus Micrarchaeota</taxon>
        <taxon>Candidatus Mancarchaeum</taxon>
    </lineage>
</organism>
<evidence type="ECO:0000256" key="1">
    <source>
        <dbReference type="SAM" id="Phobius"/>
    </source>
</evidence>
<dbReference type="AlphaFoldDB" id="A0A218NNA8"/>
<keyword evidence="1" id="KW-1133">Transmembrane helix</keyword>
<keyword evidence="3" id="KW-1185">Reference proteome</keyword>
<reference evidence="2 3" key="1">
    <citation type="journal article" date="2017" name="Nat. Commun.">
        <title>'ARMAN' archaea depend on association with euryarchaeal host in culture and in situ.</title>
        <authorList>
            <person name="Golyshina O."/>
            <person name="Toshchakov S."/>
            <person name="Makarova K."/>
            <person name="Gavrilov S."/>
            <person name="Korzhenkov A."/>
            <person name="La Cono V."/>
            <person name="Arcadi E."/>
            <person name="Nechitaylo T."/>
            <person name="Ferrer M."/>
            <person name="Kublanov I."/>
            <person name="Wolf Y."/>
            <person name="Yakimov M."/>
            <person name="Golyshin P."/>
            <person name="Slesarev A."/>
            <person name="Kozyavkin S."/>
        </authorList>
    </citation>
    <scope>NUCLEOTIDE SEQUENCE [LARGE SCALE GENOMIC DNA]</scope>
    <source>
        <strain evidence="2 3">Mia14</strain>
    </source>
</reference>
<keyword evidence="1" id="KW-0472">Membrane</keyword>
<accession>A0A218NNA8</accession>
<proteinExistence type="predicted"/>
<sequence>MSILTSEAFVEISVFVILLLSLGLTIIMTKRYLKSKIKPLLFWSTGMWFFTIGVLIELFFSFGYYNVLVGDLYLLFVSIIVEMLAMGSVQLLKSRKASIAYGAFMIASTAILLASLLTSNIKDIVEHYIVFSVLPLSVVLSSSLVTFPAAILLIAIAVVSYLKKKSYKMISIIIGVLVVSVAGTLYIAEIPVFLYYSEFIGILLLWYGFI</sequence>
<feature type="transmembrane region" description="Helical" evidence="1">
    <location>
        <begin position="99"/>
        <end position="117"/>
    </location>
</feature>
<evidence type="ECO:0000313" key="3">
    <source>
        <dbReference type="Proteomes" id="UP000197679"/>
    </source>
</evidence>
<feature type="transmembrane region" description="Helical" evidence="1">
    <location>
        <begin position="193"/>
        <end position="209"/>
    </location>
</feature>
<dbReference type="EMBL" id="CP019964">
    <property type="protein sequence ID" value="ASI13955.1"/>
    <property type="molecule type" value="Genomic_DNA"/>
</dbReference>
<dbReference type="Proteomes" id="UP000197679">
    <property type="component" value="Chromosome"/>
</dbReference>
<gene>
    <name evidence="2" type="ORF">Mia14_0652</name>
</gene>
<evidence type="ECO:0000313" key="2">
    <source>
        <dbReference type="EMBL" id="ASI13955.1"/>
    </source>
</evidence>
<feature type="transmembrane region" description="Helical" evidence="1">
    <location>
        <begin position="72"/>
        <end position="92"/>
    </location>
</feature>
<dbReference type="OrthoDB" id="57311at2157"/>
<dbReference type="GeneID" id="33314205"/>
<feature type="transmembrane region" description="Helical" evidence="1">
    <location>
        <begin position="40"/>
        <end position="60"/>
    </location>
</feature>
<feature type="transmembrane region" description="Helical" evidence="1">
    <location>
        <begin position="129"/>
        <end position="162"/>
    </location>
</feature>
<feature type="transmembrane region" description="Helical" evidence="1">
    <location>
        <begin position="169"/>
        <end position="187"/>
    </location>
</feature>
<name>A0A218NNA8_9ARCH</name>
<dbReference type="RefSeq" id="WP_088820219.1">
    <property type="nucleotide sequence ID" value="NZ_CP019964.1"/>
</dbReference>